<dbReference type="PRINTS" id="PR00465">
    <property type="entry name" value="EP450IV"/>
</dbReference>
<evidence type="ECO:0000256" key="3">
    <source>
        <dbReference type="ARBA" id="ARBA00022723"/>
    </source>
</evidence>
<name>D5G8C6_TUBMM</name>
<dbReference type="PANTHER" id="PTHR46206">
    <property type="entry name" value="CYTOCHROME P450"/>
    <property type="match status" value="1"/>
</dbReference>
<proteinExistence type="inferred from homology"/>
<protein>
    <submittedName>
        <fullName evidence="8">(Perigord truffle) hypothetical protein</fullName>
    </submittedName>
</protein>
<dbReference type="GO" id="GO:0004497">
    <property type="term" value="F:monooxygenase activity"/>
    <property type="evidence" value="ECO:0007669"/>
    <property type="project" value="UniProtKB-KW"/>
</dbReference>
<dbReference type="PROSITE" id="PS00086">
    <property type="entry name" value="CYTOCHROME_P450"/>
    <property type="match status" value="1"/>
</dbReference>
<dbReference type="EMBL" id="FN430042">
    <property type="protein sequence ID" value="CAZ80769.1"/>
    <property type="molecule type" value="Genomic_DNA"/>
</dbReference>
<evidence type="ECO:0000313" key="8">
    <source>
        <dbReference type="EMBL" id="CAZ80769.1"/>
    </source>
</evidence>
<dbReference type="InterPro" id="IPR036396">
    <property type="entry name" value="Cyt_P450_sf"/>
</dbReference>
<keyword evidence="9" id="KW-1185">Reference proteome</keyword>
<dbReference type="GeneID" id="9188371"/>
<sequence>MNNDTGSRSGWFKAALEGVLLKRGVDRGVVLGGLVLWMIGWMVWKSYSLRVNVDAVGDSPGPFGGWRAMFKYFDHGSDWITEGYKKYSHTGKTFKVPTIARYIVFPTSPKLLEEMMAEPEHILSFDEALTEKVAVEWTLHPSIKYDTYHLKLIRTKLTQRLSIVLPEVMDELTLAWEESTNIGKEWTKVRVWDVMLQIVARTINRMFVGVPLCRDQEYLDNVIQYTVKVVKAGAILDILPRIFRAPLTNLIMQKSHHYAMMRKHVGHIFSERKEKMRELGSEWKDRPDDLIQWILDLAGDGKASSEEELIFRLLFMNFASIHTTTSTLVHALYDIAANPELQPPLHAEITGALSKSGMSKQSLTKMKKLDSVIRESQRLNTITTITMMRKALVPYTFSDGTHLPVGTWVAAPATAIHLSASIPNPTVFDGFRWERMGAEDQASGKVGKHAAVTTSFEQLAFGHGKHACPGRFFATNELKILLSHVIERFEFRCLEGKRPKSRFFGVACLADPNGVVEFRMR</sequence>
<feature type="binding site" description="axial binding residue" evidence="6">
    <location>
        <position position="468"/>
    </location>
    <ligand>
        <name>heme</name>
        <dbReference type="ChEBI" id="CHEBI:30413"/>
    </ligand>
    <ligandPart>
        <name>Fe</name>
        <dbReference type="ChEBI" id="CHEBI:18248"/>
    </ligandPart>
</feature>
<dbReference type="HOGENOM" id="CLU_022195_0_2_1"/>
<dbReference type="SUPFAM" id="SSF48264">
    <property type="entry name" value="Cytochrome P450"/>
    <property type="match status" value="1"/>
</dbReference>
<comment type="similarity">
    <text evidence="2 7">Belongs to the cytochrome P450 family.</text>
</comment>
<dbReference type="InterPro" id="IPR001128">
    <property type="entry name" value="Cyt_P450"/>
</dbReference>
<dbReference type="InParanoid" id="D5G8C6"/>
<dbReference type="RefSeq" id="XP_002836578.1">
    <property type="nucleotide sequence ID" value="XM_002836532.1"/>
</dbReference>
<dbReference type="KEGG" id="tml:GSTUM_00004742001"/>
<gene>
    <name evidence="8" type="ORF">GSTUM_00004742001</name>
</gene>
<dbReference type="Proteomes" id="UP000006911">
    <property type="component" value="Unassembled WGS sequence"/>
</dbReference>
<keyword evidence="3 6" id="KW-0479">Metal-binding</keyword>
<dbReference type="GO" id="GO:0016705">
    <property type="term" value="F:oxidoreductase activity, acting on paired donors, with incorporation or reduction of molecular oxygen"/>
    <property type="evidence" value="ECO:0007669"/>
    <property type="project" value="InterPro"/>
</dbReference>
<dbReference type="Gene3D" id="1.10.630.10">
    <property type="entry name" value="Cytochrome P450"/>
    <property type="match status" value="1"/>
</dbReference>
<evidence type="ECO:0000256" key="7">
    <source>
        <dbReference type="RuleBase" id="RU000461"/>
    </source>
</evidence>
<evidence type="ECO:0000313" key="9">
    <source>
        <dbReference type="Proteomes" id="UP000006911"/>
    </source>
</evidence>
<dbReference type="PRINTS" id="PR00385">
    <property type="entry name" value="P450"/>
</dbReference>
<dbReference type="GO" id="GO:0020037">
    <property type="term" value="F:heme binding"/>
    <property type="evidence" value="ECO:0007669"/>
    <property type="project" value="InterPro"/>
</dbReference>
<dbReference type="InterPro" id="IPR002403">
    <property type="entry name" value="Cyt_P450_E_grp-IV"/>
</dbReference>
<dbReference type="Pfam" id="PF00067">
    <property type="entry name" value="p450"/>
    <property type="match status" value="1"/>
</dbReference>
<evidence type="ECO:0000256" key="5">
    <source>
        <dbReference type="ARBA" id="ARBA00023004"/>
    </source>
</evidence>
<reference evidence="8 9" key="1">
    <citation type="journal article" date="2010" name="Nature">
        <title>Perigord black truffle genome uncovers evolutionary origins and mechanisms of symbiosis.</title>
        <authorList>
            <person name="Martin F."/>
            <person name="Kohler A."/>
            <person name="Murat C."/>
            <person name="Balestrini R."/>
            <person name="Coutinho P.M."/>
            <person name="Jaillon O."/>
            <person name="Montanini B."/>
            <person name="Morin E."/>
            <person name="Noel B."/>
            <person name="Percudani R."/>
            <person name="Porcel B."/>
            <person name="Rubini A."/>
            <person name="Amicucci A."/>
            <person name="Amselem J."/>
            <person name="Anthouard V."/>
            <person name="Arcioni S."/>
            <person name="Artiguenave F."/>
            <person name="Aury J.M."/>
            <person name="Ballario P."/>
            <person name="Bolchi A."/>
            <person name="Brenna A."/>
            <person name="Brun A."/>
            <person name="Buee M."/>
            <person name="Cantarel B."/>
            <person name="Chevalier G."/>
            <person name="Couloux A."/>
            <person name="Da Silva C."/>
            <person name="Denoeud F."/>
            <person name="Duplessis S."/>
            <person name="Ghignone S."/>
            <person name="Hilselberger B."/>
            <person name="Iotti M."/>
            <person name="Marcais B."/>
            <person name="Mello A."/>
            <person name="Miranda M."/>
            <person name="Pacioni G."/>
            <person name="Quesneville H."/>
            <person name="Riccioni C."/>
            <person name="Ruotolo R."/>
            <person name="Splivallo R."/>
            <person name="Stocchi V."/>
            <person name="Tisserant E."/>
            <person name="Viscomi A.R."/>
            <person name="Zambonelli A."/>
            <person name="Zampieri E."/>
            <person name="Henrissat B."/>
            <person name="Lebrun M.H."/>
            <person name="Paolocci F."/>
            <person name="Bonfante P."/>
            <person name="Ottonello S."/>
            <person name="Wincker P."/>
        </authorList>
    </citation>
    <scope>NUCLEOTIDE SEQUENCE [LARGE SCALE GENOMIC DNA]</scope>
    <source>
        <strain evidence="8 9">Mel28</strain>
    </source>
</reference>
<dbReference type="eggNOG" id="KOG0157">
    <property type="taxonomic scope" value="Eukaryota"/>
</dbReference>
<dbReference type="GO" id="GO:0005506">
    <property type="term" value="F:iron ion binding"/>
    <property type="evidence" value="ECO:0007669"/>
    <property type="project" value="InterPro"/>
</dbReference>
<comment type="cofactor">
    <cofactor evidence="1 6">
        <name>heme</name>
        <dbReference type="ChEBI" id="CHEBI:30413"/>
    </cofactor>
</comment>
<keyword evidence="5 6" id="KW-0408">Iron</keyword>
<dbReference type="OMA" id="TFGMGKH"/>
<evidence type="ECO:0000256" key="2">
    <source>
        <dbReference type="ARBA" id="ARBA00010617"/>
    </source>
</evidence>
<dbReference type="InterPro" id="IPR017972">
    <property type="entry name" value="Cyt_P450_CS"/>
</dbReference>
<keyword evidence="7" id="KW-0503">Monooxygenase</keyword>
<dbReference type="CDD" id="cd11041">
    <property type="entry name" value="CYP503A1-like"/>
    <property type="match status" value="1"/>
</dbReference>
<evidence type="ECO:0000256" key="1">
    <source>
        <dbReference type="ARBA" id="ARBA00001971"/>
    </source>
</evidence>
<dbReference type="AlphaFoldDB" id="D5G8C6"/>
<evidence type="ECO:0000256" key="4">
    <source>
        <dbReference type="ARBA" id="ARBA00023002"/>
    </source>
</evidence>
<evidence type="ECO:0000256" key="6">
    <source>
        <dbReference type="PIRSR" id="PIRSR602403-1"/>
    </source>
</evidence>
<accession>D5G8C6</accession>
<organism evidence="8 9">
    <name type="scientific">Tuber melanosporum (strain Mel28)</name>
    <name type="common">Perigord black truffle</name>
    <dbReference type="NCBI Taxonomy" id="656061"/>
    <lineage>
        <taxon>Eukaryota</taxon>
        <taxon>Fungi</taxon>
        <taxon>Dikarya</taxon>
        <taxon>Ascomycota</taxon>
        <taxon>Pezizomycotina</taxon>
        <taxon>Pezizomycetes</taxon>
        <taxon>Pezizales</taxon>
        <taxon>Tuberaceae</taxon>
        <taxon>Tuber</taxon>
    </lineage>
</organism>
<keyword evidence="4 7" id="KW-0560">Oxidoreductase</keyword>
<keyword evidence="6 7" id="KW-0349">Heme</keyword>